<dbReference type="STRING" id="883161.HMPREF9306_01702"/>
<gene>
    <name evidence="1" type="ORF">HMPREF9306_01702</name>
</gene>
<dbReference type="EMBL" id="AGZR01000009">
    <property type="protein sequence ID" value="EPD32138.1"/>
    <property type="molecule type" value="Genomic_DNA"/>
</dbReference>
<evidence type="ECO:0000313" key="2">
    <source>
        <dbReference type="Proteomes" id="UP000014417"/>
    </source>
</evidence>
<dbReference type="Gene3D" id="6.10.250.660">
    <property type="match status" value="1"/>
</dbReference>
<organism evidence="1 2">
    <name type="scientific">Propionimicrobium lymphophilum ACS-093-V-SCH5</name>
    <dbReference type="NCBI Taxonomy" id="883161"/>
    <lineage>
        <taxon>Bacteria</taxon>
        <taxon>Bacillati</taxon>
        <taxon>Actinomycetota</taxon>
        <taxon>Actinomycetes</taxon>
        <taxon>Propionibacteriales</taxon>
        <taxon>Propionibacteriaceae</taxon>
        <taxon>Propionimicrobium</taxon>
    </lineage>
</organism>
<dbReference type="RefSeq" id="WP_016456513.1">
    <property type="nucleotide sequence ID" value="NZ_KE150269.1"/>
</dbReference>
<comment type="caution">
    <text evidence="1">The sequence shown here is derived from an EMBL/GenBank/DDBJ whole genome shotgun (WGS) entry which is preliminary data.</text>
</comment>
<name>S2VXB8_9ACTN</name>
<dbReference type="OrthoDB" id="3404379at2"/>
<protein>
    <submittedName>
        <fullName evidence="1">DivIVA domain-containing protein</fullName>
    </submittedName>
</protein>
<accession>S2VXB8</accession>
<keyword evidence="2" id="KW-1185">Reference proteome</keyword>
<reference evidence="1 2" key="1">
    <citation type="submission" date="2013-04" db="EMBL/GenBank/DDBJ databases">
        <title>The Genome Sequence of Propionimicrobium lymphophilum ACS-093-V-SCH5.</title>
        <authorList>
            <consortium name="The Broad Institute Genomics Platform"/>
            <person name="Earl A."/>
            <person name="Ward D."/>
            <person name="Feldgarden M."/>
            <person name="Gevers D."/>
            <person name="Saerens B."/>
            <person name="Vaneechoutte M."/>
            <person name="Walker B."/>
            <person name="Young S."/>
            <person name="Zeng Q."/>
            <person name="Gargeya S."/>
            <person name="Fitzgerald M."/>
            <person name="Haas B."/>
            <person name="Abouelleil A."/>
            <person name="Allen A.W."/>
            <person name="Alvarado L."/>
            <person name="Arachchi H.M."/>
            <person name="Berlin A.M."/>
            <person name="Chapman S.B."/>
            <person name="Gainer-Dewar J."/>
            <person name="Goldberg J."/>
            <person name="Griggs A."/>
            <person name="Gujja S."/>
            <person name="Hansen M."/>
            <person name="Howarth C."/>
            <person name="Imamovic A."/>
            <person name="Ireland A."/>
            <person name="Larimer J."/>
            <person name="McCowan C."/>
            <person name="Murphy C."/>
            <person name="Pearson M."/>
            <person name="Poon T.W."/>
            <person name="Priest M."/>
            <person name="Roberts A."/>
            <person name="Saif S."/>
            <person name="Shea T."/>
            <person name="Sisk P."/>
            <person name="Sykes S."/>
            <person name="Wortman J."/>
            <person name="Nusbaum C."/>
            <person name="Birren B."/>
        </authorList>
    </citation>
    <scope>NUCLEOTIDE SEQUENCE [LARGE SCALE GENOMIC DNA]</scope>
    <source>
        <strain evidence="1 2">ACS-093-V-SCH5</strain>
    </source>
</reference>
<sequence>MAWLFAVIILGVLAVALAVSSGKLGGQAPLIDQTPRLDLPARELTSDDLNNVSFDVVVRGYSPHQVDELLDRLTDQLSGRQLDDAKFE</sequence>
<dbReference type="Proteomes" id="UP000014417">
    <property type="component" value="Unassembled WGS sequence"/>
</dbReference>
<dbReference type="AlphaFoldDB" id="S2VXB8"/>
<dbReference type="InterPro" id="IPR019933">
    <property type="entry name" value="DivIVA_domain"/>
</dbReference>
<evidence type="ECO:0000313" key="1">
    <source>
        <dbReference type="EMBL" id="EPD32138.1"/>
    </source>
</evidence>
<dbReference type="HOGENOM" id="CLU_164031_1_0_11"/>
<proteinExistence type="predicted"/>
<dbReference type="NCBIfam" id="TIGR03544">
    <property type="entry name" value="DivI1A_domain"/>
    <property type="match status" value="1"/>
</dbReference>